<dbReference type="Proteomes" id="UP000239757">
    <property type="component" value="Unassembled WGS sequence"/>
</dbReference>
<proteinExistence type="predicted"/>
<reference evidence="2 3" key="1">
    <citation type="submission" date="2015-01" db="EMBL/GenBank/DDBJ databases">
        <title>Genome of allotetraploid Gossypium barbadense reveals genomic plasticity and fiber elongation in cotton evolution.</title>
        <authorList>
            <person name="Chen X."/>
            <person name="Liu X."/>
            <person name="Zhao B."/>
            <person name="Zheng H."/>
            <person name="Hu Y."/>
            <person name="Lu G."/>
            <person name="Yang C."/>
            <person name="Chen J."/>
            <person name="Shan C."/>
            <person name="Zhang L."/>
            <person name="Zhou Y."/>
            <person name="Wang L."/>
            <person name="Guo W."/>
            <person name="Bai Y."/>
            <person name="Ruan J."/>
            <person name="Shangguan X."/>
            <person name="Mao Y."/>
            <person name="Jiang J."/>
            <person name="Zhu Y."/>
            <person name="Lei J."/>
            <person name="Kang H."/>
            <person name="Chen S."/>
            <person name="He X."/>
            <person name="Wang R."/>
            <person name="Wang Y."/>
            <person name="Chen J."/>
            <person name="Wang L."/>
            <person name="Yu S."/>
            <person name="Wang B."/>
            <person name="Wei J."/>
            <person name="Song S."/>
            <person name="Lu X."/>
            <person name="Gao Z."/>
            <person name="Gu W."/>
            <person name="Deng X."/>
            <person name="Ma D."/>
            <person name="Wang S."/>
            <person name="Liang W."/>
            <person name="Fang L."/>
            <person name="Cai C."/>
            <person name="Zhu X."/>
            <person name="Zhou B."/>
            <person name="Zhang Y."/>
            <person name="Chen Z."/>
            <person name="Xu S."/>
            <person name="Zhu R."/>
            <person name="Wang S."/>
            <person name="Zhang T."/>
            <person name="Zhao G."/>
        </authorList>
    </citation>
    <scope>NUCLEOTIDE SEQUENCE [LARGE SCALE GENOMIC DNA]</scope>
    <source>
        <strain evidence="3">cv. Xinhai21</strain>
        <tissue evidence="2">Leaf</tissue>
    </source>
</reference>
<evidence type="ECO:0000313" key="3">
    <source>
        <dbReference type="Proteomes" id="UP000239757"/>
    </source>
</evidence>
<feature type="compositionally biased region" description="Basic and acidic residues" evidence="1">
    <location>
        <begin position="61"/>
        <end position="76"/>
    </location>
</feature>
<organism evidence="2 3">
    <name type="scientific">Gossypium barbadense</name>
    <name type="common">Sea Island cotton</name>
    <name type="synonym">Hibiscus barbadensis</name>
    <dbReference type="NCBI Taxonomy" id="3634"/>
    <lineage>
        <taxon>Eukaryota</taxon>
        <taxon>Viridiplantae</taxon>
        <taxon>Streptophyta</taxon>
        <taxon>Embryophyta</taxon>
        <taxon>Tracheophyta</taxon>
        <taxon>Spermatophyta</taxon>
        <taxon>Magnoliopsida</taxon>
        <taxon>eudicotyledons</taxon>
        <taxon>Gunneridae</taxon>
        <taxon>Pentapetalae</taxon>
        <taxon>rosids</taxon>
        <taxon>malvids</taxon>
        <taxon>Malvales</taxon>
        <taxon>Malvaceae</taxon>
        <taxon>Malvoideae</taxon>
        <taxon>Gossypium</taxon>
    </lineage>
</organism>
<accession>A0A2P5Y5Y5</accession>
<evidence type="ECO:0000313" key="2">
    <source>
        <dbReference type="EMBL" id="PPS11012.1"/>
    </source>
</evidence>
<evidence type="ECO:0000256" key="1">
    <source>
        <dbReference type="SAM" id="MobiDB-lite"/>
    </source>
</evidence>
<protein>
    <submittedName>
        <fullName evidence="2">Uncharacterized protein</fullName>
    </submittedName>
</protein>
<name>A0A2P5Y5Y5_GOSBA</name>
<feature type="region of interest" description="Disordered" evidence="1">
    <location>
        <begin position="55"/>
        <end position="76"/>
    </location>
</feature>
<sequence>MEFLNRIHREWSAKASARLEEDTPVVVERTGGRRSDGMKVEYGWGRPQAWVVGPCGLSKGRRGERGEKMGEEKRARGGRSVVEKRILMARVRFWGRR</sequence>
<gene>
    <name evidence="2" type="ORF">GOBAR_AA09634</name>
</gene>
<dbReference type="AlphaFoldDB" id="A0A2P5Y5Y5"/>
<dbReference type="EMBL" id="KZ663653">
    <property type="protein sequence ID" value="PPS11012.1"/>
    <property type="molecule type" value="Genomic_DNA"/>
</dbReference>